<dbReference type="AlphaFoldDB" id="A0AA86QIE0"/>
<sequence>MNLFQKLKRIALNKFKLAICQNNSEQAGRNDFSFKKAQVGFKACYYQYNTGKSLNCKGIAVGQIIFPNHHSFQLEKLICSEILRSVAIRTKSLTLAQVAPNTDHHRKVLIYTVQSSGAQAEHIISKYWESTPRMPCKANFRSRSIFSDSSYHLSNSLSLVEWMNMCKLCEWLFDCNKCAITILDLAFQIIFKQQW</sequence>
<gene>
    <name evidence="1" type="ORF">HINF_LOCUS47644</name>
    <name evidence="2" type="ORF">HINF_LOCUS54449</name>
</gene>
<reference evidence="2 3" key="2">
    <citation type="submission" date="2024-07" db="EMBL/GenBank/DDBJ databases">
        <authorList>
            <person name="Akdeniz Z."/>
        </authorList>
    </citation>
    <scope>NUCLEOTIDE SEQUENCE [LARGE SCALE GENOMIC DNA]</scope>
</reference>
<evidence type="ECO:0000313" key="2">
    <source>
        <dbReference type="EMBL" id="CAL6070424.1"/>
    </source>
</evidence>
<protein>
    <submittedName>
        <fullName evidence="2">Hypothetical_protein</fullName>
    </submittedName>
</protein>
<proteinExistence type="predicted"/>
<dbReference type="EMBL" id="CATOUU010000927">
    <property type="protein sequence ID" value="CAI9959999.1"/>
    <property type="molecule type" value="Genomic_DNA"/>
</dbReference>
<dbReference type="Proteomes" id="UP001642409">
    <property type="component" value="Unassembled WGS sequence"/>
</dbReference>
<dbReference type="EMBL" id="CAXDID020000283">
    <property type="protein sequence ID" value="CAL6070424.1"/>
    <property type="molecule type" value="Genomic_DNA"/>
</dbReference>
<evidence type="ECO:0000313" key="3">
    <source>
        <dbReference type="Proteomes" id="UP001642409"/>
    </source>
</evidence>
<organism evidence="1">
    <name type="scientific">Hexamita inflata</name>
    <dbReference type="NCBI Taxonomy" id="28002"/>
    <lineage>
        <taxon>Eukaryota</taxon>
        <taxon>Metamonada</taxon>
        <taxon>Diplomonadida</taxon>
        <taxon>Hexamitidae</taxon>
        <taxon>Hexamitinae</taxon>
        <taxon>Hexamita</taxon>
    </lineage>
</organism>
<comment type="caution">
    <text evidence="1">The sequence shown here is derived from an EMBL/GenBank/DDBJ whole genome shotgun (WGS) entry which is preliminary data.</text>
</comment>
<evidence type="ECO:0000313" key="1">
    <source>
        <dbReference type="EMBL" id="CAI9959999.1"/>
    </source>
</evidence>
<accession>A0AA86QIE0</accession>
<name>A0AA86QIE0_9EUKA</name>
<keyword evidence="3" id="KW-1185">Reference proteome</keyword>
<reference evidence="1" key="1">
    <citation type="submission" date="2023-06" db="EMBL/GenBank/DDBJ databases">
        <authorList>
            <person name="Kurt Z."/>
        </authorList>
    </citation>
    <scope>NUCLEOTIDE SEQUENCE</scope>
</reference>